<dbReference type="EMBL" id="SJFN01000005">
    <property type="protein sequence ID" value="TBW40116.1"/>
    <property type="molecule type" value="Genomic_DNA"/>
</dbReference>
<proteinExistence type="predicted"/>
<dbReference type="NCBIfam" id="TIGR03993">
    <property type="entry name" value="hydrog_HybE"/>
    <property type="match status" value="1"/>
</dbReference>
<comment type="caution">
    <text evidence="1">The sequence shown here is derived from an EMBL/GenBank/DDBJ whole genome shotgun (WGS) entry which is preliminary data.</text>
</comment>
<keyword evidence="2" id="KW-1185">Reference proteome</keyword>
<evidence type="ECO:0000313" key="2">
    <source>
        <dbReference type="Proteomes" id="UP000292781"/>
    </source>
</evidence>
<dbReference type="Pfam" id="PF11939">
    <property type="entry name" value="NiFe-hyd_HybE"/>
    <property type="match status" value="1"/>
</dbReference>
<name>A0A4Q9VV77_9HYPH</name>
<organism evidence="1 2">
    <name type="scientific">Siculibacillus lacustris</name>
    <dbReference type="NCBI Taxonomy" id="1549641"/>
    <lineage>
        <taxon>Bacteria</taxon>
        <taxon>Pseudomonadati</taxon>
        <taxon>Pseudomonadota</taxon>
        <taxon>Alphaproteobacteria</taxon>
        <taxon>Hyphomicrobiales</taxon>
        <taxon>Ancalomicrobiaceae</taxon>
        <taxon>Siculibacillus</taxon>
    </lineage>
</organism>
<dbReference type="Gene3D" id="3.30.1460.40">
    <property type="entry name" value="[NiFe]-hydrogenase assembly chaperone, HybE"/>
    <property type="match status" value="1"/>
</dbReference>
<dbReference type="Proteomes" id="UP000292781">
    <property type="component" value="Unassembled WGS sequence"/>
</dbReference>
<reference evidence="1 2" key="1">
    <citation type="submission" date="2019-02" db="EMBL/GenBank/DDBJ databases">
        <title>Siculibacillus lacustris gen. nov., sp. nov., a new rosette-forming bacterium isolated from a freshwater crater lake (Lake St. Ana, Romania).</title>
        <authorList>
            <person name="Felfoldi T."/>
            <person name="Marton Z."/>
            <person name="Szabo A."/>
            <person name="Mentes A."/>
            <person name="Boka K."/>
            <person name="Marialigeti K."/>
            <person name="Mathe I."/>
            <person name="Koncz M."/>
            <person name="Schumann P."/>
            <person name="Toth E."/>
        </authorList>
    </citation>
    <scope>NUCLEOTIDE SEQUENCE [LARGE SCALE GENOMIC DNA]</scope>
    <source>
        <strain evidence="1 2">SA-279</strain>
    </source>
</reference>
<accession>A0A4Q9VV77</accession>
<protein>
    <submittedName>
        <fullName evidence="1">[NiFe]-hydrogenase assembly, chaperone, HybE</fullName>
    </submittedName>
</protein>
<sequence length="146" mass="14941">MRDLPIAHPGLRVETVGFRIDDGRAVGIVVTPWCLNLVFAAVPGGPPLPLAPVGATVVHALGDGAYEAVVGDLAGFGRLDAVSLFSPMDVFADADSARATAEAALEAIFAADPVPQPEPPARPSALDRRALLFGRRAAPGGEAPCP</sequence>
<dbReference type="InterPro" id="IPR023994">
    <property type="entry name" value="NiFe-hyd_HybE"/>
</dbReference>
<evidence type="ECO:0000313" key="1">
    <source>
        <dbReference type="EMBL" id="TBW40116.1"/>
    </source>
</evidence>
<dbReference type="AlphaFoldDB" id="A0A4Q9VV77"/>
<gene>
    <name evidence="1" type="primary">hybE</name>
    <name evidence="1" type="ORF">EYW49_04985</name>
</gene>
<dbReference type="InterPro" id="IPR038530">
    <property type="entry name" value="NiFe-hyd_HybE_sf"/>
</dbReference>
<dbReference type="OrthoDB" id="9808980at2"/>